<evidence type="ECO:0000256" key="3">
    <source>
        <dbReference type="ARBA" id="ARBA00022801"/>
    </source>
</evidence>
<dbReference type="RefSeq" id="WP_345402642.1">
    <property type="nucleotide sequence ID" value="NZ_BAAAXS010000001.1"/>
</dbReference>
<dbReference type="InterPro" id="IPR015500">
    <property type="entry name" value="Peptidase_S8_subtilisin-rel"/>
</dbReference>
<feature type="domain" description="Peptidase S8/S53" evidence="7">
    <location>
        <begin position="225"/>
        <end position="498"/>
    </location>
</feature>
<comment type="similarity">
    <text evidence="1 5">Belongs to the peptidase S8 family.</text>
</comment>
<dbReference type="InterPro" id="IPR000209">
    <property type="entry name" value="Peptidase_S8/S53_dom"/>
</dbReference>
<dbReference type="Pfam" id="PF00082">
    <property type="entry name" value="Peptidase_S8"/>
    <property type="match status" value="1"/>
</dbReference>
<evidence type="ECO:0000256" key="4">
    <source>
        <dbReference type="ARBA" id="ARBA00022825"/>
    </source>
</evidence>
<evidence type="ECO:0000313" key="8">
    <source>
        <dbReference type="EMBL" id="MFB9470276.1"/>
    </source>
</evidence>
<evidence type="ECO:0000313" key="9">
    <source>
        <dbReference type="Proteomes" id="UP001589568"/>
    </source>
</evidence>
<proteinExistence type="inferred from homology"/>
<feature type="region of interest" description="Disordered" evidence="6">
    <location>
        <begin position="181"/>
        <end position="203"/>
    </location>
</feature>
<dbReference type="PANTHER" id="PTHR43806:SF11">
    <property type="entry name" value="CEREVISIN-RELATED"/>
    <property type="match status" value="1"/>
</dbReference>
<dbReference type="EMBL" id="JBHMCF010000011">
    <property type="protein sequence ID" value="MFB9470276.1"/>
    <property type="molecule type" value="Genomic_DNA"/>
</dbReference>
<organism evidence="8 9">
    <name type="scientific">Nonomuraea salmonea</name>
    <dbReference type="NCBI Taxonomy" id="46181"/>
    <lineage>
        <taxon>Bacteria</taxon>
        <taxon>Bacillati</taxon>
        <taxon>Actinomycetota</taxon>
        <taxon>Actinomycetes</taxon>
        <taxon>Streptosporangiales</taxon>
        <taxon>Streptosporangiaceae</taxon>
        <taxon>Nonomuraea</taxon>
    </lineage>
</organism>
<dbReference type="Proteomes" id="UP001589568">
    <property type="component" value="Unassembled WGS sequence"/>
</dbReference>
<evidence type="ECO:0000256" key="6">
    <source>
        <dbReference type="SAM" id="MobiDB-lite"/>
    </source>
</evidence>
<reference evidence="8 9" key="1">
    <citation type="submission" date="2024-09" db="EMBL/GenBank/DDBJ databases">
        <authorList>
            <person name="Sun Q."/>
            <person name="Mori K."/>
        </authorList>
    </citation>
    <scope>NUCLEOTIDE SEQUENCE [LARGE SCALE GENOMIC DNA]</scope>
    <source>
        <strain evidence="8 9">JCM 3324</strain>
    </source>
</reference>
<dbReference type="PANTHER" id="PTHR43806">
    <property type="entry name" value="PEPTIDASE S8"/>
    <property type="match status" value="1"/>
</dbReference>
<keyword evidence="9" id="KW-1185">Reference proteome</keyword>
<feature type="active site" description="Charge relay system" evidence="5">
    <location>
        <position position="232"/>
    </location>
</feature>
<evidence type="ECO:0000259" key="7">
    <source>
        <dbReference type="Pfam" id="PF00082"/>
    </source>
</evidence>
<accession>A0ABV5NIZ5</accession>
<dbReference type="SUPFAM" id="SSF52743">
    <property type="entry name" value="Subtilisin-like"/>
    <property type="match status" value="1"/>
</dbReference>
<dbReference type="InterPro" id="IPR050131">
    <property type="entry name" value="Peptidase_S8_subtilisin-like"/>
</dbReference>
<feature type="active site" description="Charge relay system" evidence="5">
    <location>
        <position position="486"/>
    </location>
</feature>
<protein>
    <submittedName>
        <fullName evidence="8">S8 family serine peptidase</fullName>
    </submittedName>
</protein>
<dbReference type="Gene3D" id="3.40.50.200">
    <property type="entry name" value="Peptidase S8/S53 domain"/>
    <property type="match status" value="1"/>
</dbReference>
<dbReference type="InterPro" id="IPR036852">
    <property type="entry name" value="Peptidase_S8/S53_dom_sf"/>
</dbReference>
<feature type="region of interest" description="Disordered" evidence="6">
    <location>
        <begin position="1"/>
        <end position="20"/>
    </location>
</feature>
<feature type="active site" description="Charge relay system" evidence="5">
    <location>
        <position position="299"/>
    </location>
</feature>
<dbReference type="InterPro" id="IPR023828">
    <property type="entry name" value="Peptidase_S8_Ser-AS"/>
</dbReference>
<sequence length="535" mass="56248">MTIDHIPEPARHGQGEPFGPAWQGITLPRELLDRHGAKVLDPWAVGLDPGEARPDSTVYRADVLLVPGQLLAVREATDRIDEALSTVGLKLSAESVDRARDRDFGDRTVWLPAVLEIADGARDVMADAWPALRAVRRALADPSYAEPAAAALRSQLDQISLDHLFVGSATSGIGSLDLGGEPATSGHAVTEQPGTGGGPGYGRIPLTVVAGPPRRRTLEELGGPRITVVILDTGVATHPWFRPVTDPDAFLTVDPDGQQQIEDTHPAYAGRDIARLEGYEDLGQVPNPLIGTLNSHTGHGLMLAGIIAQTAPDARVLSYKVMHSDGVVPGEALHAALDRLLDLMDDGQPVDVLCCSFGGFSESGDAAMQSLFTKVNQLRARGVTVVNAAGNYATTRPFYLAALSETDVPGPPLAPMLGVAAKNPDGTVAIFSNDHPAVRWRAPGAMVVSTFPPAHRGAQNAPLSVGERAALDCDAVGPFCGWSGTSFAAPIVAGVIAAELTKTLGQVGVDPVERARTVIDTMINDKAARPEITPI</sequence>
<gene>
    <name evidence="8" type="ORF">ACFFR3_12205</name>
</gene>
<keyword evidence="3 5" id="KW-0378">Hydrolase</keyword>
<evidence type="ECO:0000256" key="5">
    <source>
        <dbReference type="PROSITE-ProRule" id="PRU01240"/>
    </source>
</evidence>
<dbReference type="PROSITE" id="PS51892">
    <property type="entry name" value="SUBTILASE"/>
    <property type="match status" value="1"/>
</dbReference>
<dbReference type="CDD" id="cd00306">
    <property type="entry name" value="Peptidases_S8_S53"/>
    <property type="match status" value="1"/>
</dbReference>
<keyword evidence="2 5" id="KW-0645">Protease</keyword>
<comment type="caution">
    <text evidence="8">The sequence shown here is derived from an EMBL/GenBank/DDBJ whole genome shotgun (WGS) entry which is preliminary data.</text>
</comment>
<name>A0ABV5NIZ5_9ACTN</name>
<dbReference type="PRINTS" id="PR00723">
    <property type="entry name" value="SUBTILISIN"/>
</dbReference>
<evidence type="ECO:0000256" key="1">
    <source>
        <dbReference type="ARBA" id="ARBA00011073"/>
    </source>
</evidence>
<feature type="compositionally biased region" description="Basic and acidic residues" evidence="6">
    <location>
        <begin position="1"/>
        <end position="14"/>
    </location>
</feature>
<keyword evidence="4 5" id="KW-0720">Serine protease</keyword>
<evidence type="ECO:0000256" key="2">
    <source>
        <dbReference type="ARBA" id="ARBA00022670"/>
    </source>
</evidence>
<dbReference type="PROSITE" id="PS00138">
    <property type="entry name" value="SUBTILASE_SER"/>
    <property type="match status" value="1"/>
</dbReference>